<proteinExistence type="predicted"/>
<name>A0A645JNQ6_9ZZZZ</name>
<reference evidence="1" key="1">
    <citation type="submission" date="2019-08" db="EMBL/GenBank/DDBJ databases">
        <authorList>
            <person name="Kucharzyk K."/>
            <person name="Murdoch R.W."/>
            <person name="Higgins S."/>
            <person name="Loffler F."/>
        </authorList>
    </citation>
    <scope>NUCLEOTIDE SEQUENCE</scope>
</reference>
<dbReference type="EMBL" id="VSSQ01146712">
    <property type="protein sequence ID" value="MPN65006.1"/>
    <property type="molecule type" value="Genomic_DNA"/>
</dbReference>
<sequence length="93" mass="10783">MRLAYFARQIIVNVEQNDWAEAFQNYRRALAAWQRIRPELAGSYDADVAAFDQVLEDINGAIDRRDYGAAINHANRMLELTNVLTDDFEQLYT</sequence>
<gene>
    <name evidence="1" type="ORF">SDC9_212785</name>
</gene>
<dbReference type="AlphaFoldDB" id="A0A645JNQ6"/>
<comment type="caution">
    <text evidence="1">The sequence shown here is derived from an EMBL/GenBank/DDBJ whole genome shotgun (WGS) entry which is preliminary data.</text>
</comment>
<evidence type="ECO:0000313" key="1">
    <source>
        <dbReference type="EMBL" id="MPN65006.1"/>
    </source>
</evidence>
<organism evidence="1">
    <name type="scientific">bioreactor metagenome</name>
    <dbReference type="NCBI Taxonomy" id="1076179"/>
    <lineage>
        <taxon>unclassified sequences</taxon>
        <taxon>metagenomes</taxon>
        <taxon>ecological metagenomes</taxon>
    </lineage>
</organism>
<protein>
    <submittedName>
        <fullName evidence="1">Uncharacterized protein</fullName>
    </submittedName>
</protein>
<accession>A0A645JNQ6</accession>